<evidence type="ECO:0000313" key="1">
    <source>
        <dbReference type="EMBL" id="DAE22423.1"/>
    </source>
</evidence>
<dbReference type="EMBL" id="BK015733">
    <property type="protein sequence ID" value="DAE22423.1"/>
    <property type="molecule type" value="Genomic_DNA"/>
</dbReference>
<reference evidence="1" key="1">
    <citation type="journal article" date="2021" name="Proc. Natl. Acad. Sci. U.S.A.">
        <title>A Catalog of Tens of Thousands of Viruses from Human Metagenomes Reveals Hidden Associations with Chronic Diseases.</title>
        <authorList>
            <person name="Tisza M.J."/>
            <person name="Buck C.B."/>
        </authorList>
    </citation>
    <scope>NUCLEOTIDE SEQUENCE</scope>
    <source>
        <strain evidence="1">CtDAq1</strain>
    </source>
</reference>
<name>A0A8S5QT10_9CAUD</name>
<protein>
    <submittedName>
        <fullName evidence="1">Uncharacterized protein</fullName>
    </submittedName>
</protein>
<proteinExistence type="predicted"/>
<organism evidence="1">
    <name type="scientific">CrAss-like virus sp. ctDAq1</name>
    <dbReference type="NCBI Taxonomy" id="2826822"/>
    <lineage>
        <taxon>Viruses</taxon>
        <taxon>Duplodnaviria</taxon>
        <taxon>Heunggongvirae</taxon>
        <taxon>Uroviricota</taxon>
        <taxon>Caudoviricetes</taxon>
        <taxon>Crassvirales</taxon>
    </lineage>
</organism>
<sequence length="72" mass="8480">MNEEERKIISLIQSMPVNYLRASVDSLKNREYETVINIISLIREKFNRNPDLHISVDMDALDRAEHILKQLV</sequence>
<accession>A0A8S5QT10</accession>